<dbReference type="InterPro" id="IPR029058">
    <property type="entry name" value="AB_hydrolase_fold"/>
</dbReference>
<dbReference type="RefSeq" id="WP_085756794.1">
    <property type="nucleotide sequence ID" value="NZ_CP019343.1"/>
</dbReference>
<dbReference type="OrthoDB" id="5733028at2"/>
<reference evidence="2 3" key="1">
    <citation type="submission" date="2016-11" db="EMBL/GenBank/DDBJ databases">
        <title>Trade-off between light-utilization and light-protection in marine flavobacteria.</title>
        <authorList>
            <person name="Kumagai Y."/>
        </authorList>
    </citation>
    <scope>NUCLEOTIDE SEQUENCE [LARGE SCALE GENOMIC DNA]</scope>
    <source>
        <strain evidence="2 3">NBRC 107125</strain>
    </source>
</reference>
<name>A0A1X9N3C8_9GAMM</name>
<sequence length="330" mass="37776">MMTTLLILLSLLLVLHAYREYWRLRSLPQVYRAEFSGELMKVGSTYIARRPAINHCPSTIVCFPGFLEDMRYFQELYKDEEAELILVNNANYHCPFVKGGEIKEGEKDYAFPLTWPDNPYKQGTIEHDGFYLGLVVERLARGREVCVHGHSRGGAVVLEAGRQYPLLMRSDKRPVRAILEGPVLPQARIAGIGSDPLPHRIMTYFLPIFFGFMRNVSAERLLKNPMMRPTNELKTQLCLSIFCTSRRYATCVTNVQSIYQWQRDRGYEVYDIYPEITVVVGERDSSLSRSSMLESAANGKKRNEGVSILETTGTNHFISLEQPETIRAIH</sequence>
<dbReference type="EMBL" id="CP019343">
    <property type="protein sequence ID" value="ARN72708.1"/>
    <property type="molecule type" value="Genomic_DNA"/>
</dbReference>
<evidence type="ECO:0000313" key="3">
    <source>
        <dbReference type="Proteomes" id="UP000193450"/>
    </source>
</evidence>
<keyword evidence="3" id="KW-1185">Reference proteome</keyword>
<dbReference type="AlphaFoldDB" id="A0A1X9N3C8"/>
<accession>A0A1X9N3C8</accession>
<dbReference type="STRING" id="716816.BST96_00400"/>
<protein>
    <recommendedName>
        <fullName evidence="1">AB hydrolase-1 domain-containing protein</fullName>
    </recommendedName>
</protein>
<feature type="domain" description="AB hydrolase-1" evidence="1">
    <location>
        <begin position="132"/>
        <end position="326"/>
    </location>
</feature>
<gene>
    <name evidence="2" type="ORF">BST96_00400</name>
</gene>
<evidence type="ECO:0000313" key="2">
    <source>
        <dbReference type="EMBL" id="ARN72708.1"/>
    </source>
</evidence>
<organism evidence="2 3">
    <name type="scientific">Oceanicoccus sagamiensis</name>
    <dbReference type="NCBI Taxonomy" id="716816"/>
    <lineage>
        <taxon>Bacteria</taxon>
        <taxon>Pseudomonadati</taxon>
        <taxon>Pseudomonadota</taxon>
        <taxon>Gammaproteobacteria</taxon>
        <taxon>Cellvibrionales</taxon>
        <taxon>Spongiibacteraceae</taxon>
        <taxon>Oceanicoccus</taxon>
    </lineage>
</organism>
<dbReference type="KEGG" id="osg:BST96_00400"/>
<proteinExistence type="predicted"/>
<dbReference type="Gene3D" id="3.40.50.1820">
    <property type="entry name" value="alpha/beta hydrolase"/>
    <property type="match status" value="1"/>
</dbReference>
<evidence type="ECO:0000259" key="1">
    <source>
        <dbReference type="Pfam" id="PF12697"/>
    </source>
</evidence>
<dbReference type="Pfam" id="PF12697">
    <property type="entry name" value="Abhydrolase_6"/>
    <property type="match status" value="1"/>
</dbReference>
<dbReference type="InterPro" id="IPR000073">
    <property type="entry name" value="AB_hydrolase_1"/>
</dbReference>
<dbReference type="SUPFAM" id="SSF53474">
    <property type="entry name" value="alpha/beta-Hydrolases"/>
    <property type="match status" value="1"/>
</dbReference>
<dbReference type="Proteomes" id="UP000193450">
    <property type="component" value="Chromosome"/>
</dbReference>